<evidence type="ECO:0000313" key="3">
    <source>
        <dbReference type="WBParaSite" id="ACAC_0000235201-mRNA-1"/>
    </source>
</evidence>
<dbReference type="WBParaSite" id="ACAC_0000235201-mRNA-1">
    <property type="protein sequence ID" value="ACAC_0000235201-mRNA-1"/>
    <property type="gene ID" value="ACAC_0000235201"/>
</dbReference>
<evidence type="ECO:0000256" key="1">
    <source>
        <dbReference type="SAM" id="MobiDB-lite"/>
    </source>
</evidence>
<name>A0A0K0CXN6_ANGCA</name>
<proteinExistence type="predicted"/>
<evidence type="ECO:0000313" key="2">
    <source>
        <dbReference type="Proteomes" id="UP000035642"/>
    </source>
</evidence>
<accession>A0A0K0CXN6</accession>
<keyword evidence="2" id="KW-1185">Reference proteome</keyword>
<dbReference type="Proteomes" id="UP000035642">
    <property type="component" value="Unassembled WGS sequence"/>
</dbReference>
<feature type="compositionally biased region" description="Polar residues" evidence="1">
    <location>
        <begin position="369"/>
        <end position="378"/>
    </location>
</feature>
<feature type="region of interest" description="Disordered" evidence="1">
    <location>
        <begin position="44"/>
        <end position="65"/>
    </location>
</feature>
<feature type="region of interest" description="Disordered" evidence="1">
    <location>
        <begin position="358"/>
        <end position="378"/>
    </location>
</feature>
<organism evidence="2 3">
    <name type="scientific">Angiostrongylus cantonensis</name>
    <name type="common">Rat lungworm</name>
    <dbReference type="NCBI Taxonomy" id="6313"/>
    <lineage>
        <taxon>Eukaryota</taxon>
        <taxon>Metazoa</taxon>
        <taxon>Ecdysozoa</taxon>
        <taxon>Nematoda</taxon>
        <taxon>Chromadorea</taxon>
        <taxon>Rhabditida</taxon>
        <taxon>Rhabditina</taxon>
        <taxon>Rhabditomorpha</taxon>
        <taxon>Strongyloidea</taxon>
        <taxon>Metastrongylidae</taxon>
        <taxon>Angiostrongylus</taxon>
    </lineage>
</organism>
<sequence length="378" mass="41821">MSSASDSLASPQRFTRARSIRLREKLALSASMADLPEEEAAPITSLAESTGEAKTPVDAHKGSSRRTSIVWSTLRSKSRIFGSKKVGDGTPLSGSIKVRGSNSNLAGDQVRGTPAGILKRSSTNSKDRYRLPPSIARRCSDVSGIVAAELERQVRVEERRKDAEEARMYMEKVLVSREPIMQILYRDGYDAVVVDVSATGLPVSSIAKDILCGDSGNELHKIGMFKPYKDGVLKTQPGKPDIIYIVSEKDEEPDKRVRVGVATGMREAFGCEQLKKIVLYPFCISHEEPFTDYVIQQFLLASFKAFTWNQKEKFDGSLTLAGVTEENCAQIHRLYEEFLNLEIRTRITAYENLSLPATEKKQTEDVDEQNASSGEVSS</sequence>
<dbReference type="AlphaFoldDB" id="A0A0K0CXN6"/>
<protein>
    <submittedName>
        <fullName evidence="3">SAM-dependent MTase TRM10-type domain-containing protein</fullName>
    </submittedName>
</protein>
<reference evidence="2" key="1">
    <citation type="submission" date="2012-09" db="EMBL/GenBank/DDBJ databases">
        <authorList>
            <person name="Martin A.A."/>
        </authorList>
    </citation>
    <scope>NUCLEOTIDE SEQUENCE</scope>
</reference>
<reference evidence="3" key="2">
    <citation type="submission" date="2017-02" db="UniProtKB">
        <authorList>
            <consortium name="WormBaseParasite"/>
        </authorList>
    </citation>
    <scope>IDENTIFICATION</scope>
</reference>
<dbReference type="STRING" id="6313.A0A0K0CXN6"/>